<gene>
    <name evidence="11" type="ORF">CYME_CMT006C</name>
</gene>
<keyword evidence="3" id="KW-0813">Transport</keyword>
<accession>M1UX91</accession>
<feature type="transmembrane region" description="Helical" evidence="9">
    <location>
        <begin position="364"/>
        <end position="385"/>
    </location>
</feature>
<evidence type="ECO:0000256" key="5">
    <source>
        <dbReference type="ARBA" id="ARBA00022692"/>
    </source>
</evidence>
<dbReference type="RefSeq" id="XP_005539082.1">
    <property type="nucleotide sequence ID" value="XM_005539025.1"/>
</dbReference>
<feature type="transmembrane region" description="Helical" evidence="9">
    <location>
        <begin position="772"/>
        <end position="794"/>
    </location>
</feature>
<dbReference type="KEGG" id="cme:CYME_CMT006C"/>
<dbReference type="GeneID" id="16997796"/>
<dbReference type="GO" id="GO:0005452">
    <property type="term" value="F:solute:inorganic anion antiporter activity"/>
    <property type="evidence" value="ECO:0007669"/>
    <property type="project" value="InterPro"/>
</dbReference>
<proteinExistence type="inferred from homology"/>
<keyword evidence="7" id="KW-0406">Ion transport</keyword>
<feature type="transmembrane region" description="Helical" evidence="9">
    <location>
        <begin position="698"/>
        <end position="716"/>
    </location>
</feature>
<reference evidence="11 12" key="2">
    <citation type="journal article" date="2007" name="BMC Biol.">
        <title>A 100%-complete sequence reveals unusually simple genomic features in the hot-spring red alga Cyanidioschyzon merolae.</title>
        <authorList>
            <person name="Nozaki H."/>
            <person name="Takano H."/>
            <person name="Misumi O."/>
            <person name="Terasawa K."/>
            <person name="Matsuzaki M."/>
            <person name="Maruyama S."/>
            <person name="Nishida K."/>
            <person name="Yagisawa F."/>
            <person name="Yoshida Y."/>
            <person name="Fujiwara T."/>
            <person name="Takio S."/>
            <person name="Tamura K."/>
            <person name="Chung S.J."/>
            <person name="Nakamura S."/>
            <person name="Kuroiwa H."/>
            <person name="Tanaka K."/>
            <person name="Sato N."/>
            <person name="Kuroiwa T."/>
        </authorList>
    </citation>
    <scope>NUCLEOTIDE SEQUENCE [LARGE SCALE GENOMIC DNA]</scope>
    <source>
        <strain evidence="11 12">10D</strain>
    </source>
</reference>
<dbReference type="Proteomes" id="UP000007014">
    <property type="component" value="Chromosome 20"/>
</dbReference>
<keyword evidence="6 9" id="KW-1133">Transmembrane helix</keyword>
<feature type="transmembrane region" description="Helical" evidence="9">
    <location>
        <begin position="397"/>
        <end position="416"/>
    </location>
</feature>
<dbReference type="GO" id="GO:0005886">
    <property type="term" value="C:plasma membrane"/>
    <property type="evidence" value="ECO:0007669"/>
    <property type="project" value="UniProtKB-SubCell"/>
</dbReference>
<comment type="similarity">
    <text evidence="2">Belongs to the anion exchanger (TC 2.A.31) family.</text>
</comment>
<dbReference type="OMA" id="AIFHWIV"/>
<reference evidence="11 12" key="1">
    <citation type="journal article" date="2004" name="Nature">
        <title>Genome sequence of the ultrasmall unicellular red alga Cyanidioschyzon merolae 10D.</title>
        <authorList>
            <person name="Matsuzaki M."/>
            <person name="Misumi O."/>
            <person name="Shin-i T."/>
            <person name="Maruyama S."/>
            <person name="Takahara M."/>
            <person name="Miyagishima S."/>
            <person name="Mori T."/>
            <person name="Nishida K."/>
            <person name="Yagisawa F."/>
            <person name="Nishida K."/>
            <person name="Yoshida Y."/>
            <person name="Nishimura Y."/>
            <person name="Nakao S."/>
            <person name="Kobayashi T."/>
            <person name="Momoyama Y."/>
            <person name="Higashiyama T."/>
            <person name="Minoda A."/>
            <person name="Sano M."/>
            <person name="Nomoto H."/>
            <person name="Oishi K."/>
            <person name="Hayashi H."/>
            <person name="Ohta F."/>
            <person name="Nishizaka S."/>
            <person name="Haga S."/>
            <person name="Miura S."/>
            <person name="Morishita T."/>
            <person name="Kabeya Y."/>
            <person name="Terasawa K."/>
            <person name="Suzuki Y."/>
            <person name="Ishii Y."/>
            <person name="Asakawa S."/>
            <person name="Takano H."/>
            <person name="Ohta N."/>
            <person name="Kuroiwa H."/>
            <person name="Tanaka K."/>
            <person name="Shimizu N."/>
            <person name="Sugano S."/>
            <person name="Sato N."/>
            <person name="Nozaki H."/>
            <person name="Ogasawara N."/>
            <person name="Kohara Y."/>
            <person name="Kuroiwa T."/>
        </authorList>
    </citation>
    <scope>NUCLEOTIDE SEQUENCE [LARGE SCALE GENOMIC DNA]</scope>
    <source>
        <strain evidence="11 12">10D</strain>
    </source>
</reference>
<keyword evidence="12" id="KW-1185">Reference proteome</keyword>
<evidence type="ECO:0000313" key="11">
    <source>
        <dbReference type="EMBL" id="BAM83046.1"/>
    </source>
</evidence>
<dbReference type="InterPro" id="IPR016152">
    <property type="entry name" value="PTrfase/Anion_transptr"/>
</dbReference>
<evidence type="ECO:0000256" key="7">
    <source>
        <dbReference type="ARBA" id="ARBA00023065"/>
    </source>
</evidence>
<dbReference type="HOGENOM" id="CLU_002289_6_0_1"/>
<evidence type="ECO:0000256" key="3">
    <source>
        <dbReference type="ARBA" id="ARBA00022448"/>
    </source>
</evidence>
<evidence type="ECO:0000256" key="9">
    <source>
        <dbReference type="SAM" id="Phobius"/>
    </source>
</evidence>
<dbReference type="Gene3D" id="3.40.930.10">
    <property type="entry name" value="Mannitol-specific EII, Chain A"/>
    <property type="match status" value="1"/>
</dbReference>
<dbReference type="Pfam" id="PF00955">
    <property type="entry name" value="HCO3_cotransp"/>
    <property type="match status" value="2"/>
</dbReference>
<feature type="domain" description="Bicarbonate transporter-like transmembrane" evidence="10">
    <location>
        <begin position="508"/>
        <end position="836"/>
    </location>
</feature>
<feature type="transmembrane region" description="Helical" evidence="9">
    <location>
        <begin position="481"/>
        <end position="500"/>
    </location>
</feature>
<keyword evidence="4" id="KW-1003">Cell membrane</keyword>
<dbReference type="GO" id="GO:0050801">
    <property type="term" value="P:monoatomic ion homeostasis"/>
    <property type="evidence" value="ECO:0007669"/>
    <property type="project" value="TreeGrafter"/>
</dbReference>
<name>M1UX91_CYAM1</name>
<feature type="domain" description="Bicarbonate transporter-like transmembrane" evidence="10">
    <location>
        <begin position="339"/>
        <end position="507"/>
    </location>
</feature>
<keyword evidence="8 9" id="KW-0472">Membrane</keyword>
<dbReference type="EMBL" id="AP006502">
    <property type="protein sequence ID" value="BAM83046.1"/>
    <property type="molecule type" value="Genomic_DNA"/>
</dbReference>
<dbReference type="OrthoDB" id="1735926at2759"/>
<feature type="transmembrane region" description="Helical" evidence="9">
    <location>
        <begin position="421"/>
        <end position="440"/>
    </location>
</feature>
<protein>
    <submittedName>
        <fullName evidence="11">Probable anion transporter</fullName>
    </submittedName>
</protein>
<evidence type="ECO:0000256" key="8">
    <source>
        <dbReference type="ARBA" id="ARBA00023136"/>
    </source>
</evidence>
<dbReference type="eggNOG" id="KOG1172">
    <property type="taxonomic scope" value="Eukaryota"/>
</dbReference>
<dbReference type="PRINTS" id="PR01231">
    <property type="entry name" value="HCO3TRNSPORT"/>
</dbReference>
<dbReference type="PANTHER" id="PTHR11453:SF127">
    <property type="entry name" value="SOLUTE CARRIER FAMILY 4 MEMBER 11"/>
    <property type="match status" value="1"/>
</dbReference>
<comment type="subcellular location">
    <subcellularLocation>
        <location evidence="1">Cell membrane</location>
        <topology evidence="1">Multi-pass membrane protein</topology>
    </subcellularLocation>
</comment>
<keyword evidence="5 9" id="KW-0812">Transmembrane</keyword>
<evidence type="ECO:0000256" key="6">
    <source>
        <dbReference type="ARBA" id="ARBA00022989"/>
    </source>
</evidence>
<dbReference type="PANTHER" id="PTHR11453">
    <property type="entry name" value="ANION EXCHANGE PROTEIN"/>
    <property type="match status" value="1"/>
</dbReference>
<dbReference type="AlphaFoldDB" id="M1UX91"/>
<dbReference type="GO" id="GO:0006820">
    <property type="term" value="P:monoatomic anion transport"/>
    <property type="evidence" value="ECO:0007669"/>
    <property type="project" value="InterPro"/>
</dbReference>
<dbReference type="SUPFAM" id="SSF55804">
    <property type="entry name" value="Phoshotransferase/anion transport protein"/>
    <property type="match status" value="1"/>
</dbReference>
<dbReference type="InterPro" id="IPR011531">
    <property type="entry name" value="HCO3_transpt-like_TM_dom"/>
</dbReference>
<evidence type="ECO:0000256" key="1">
    <source>
        <dbReference type="ARBA" id="ARBA00004651"/>
    </source>
</evidence>
<dbReference type="InterPro" id="IPR003020">
    <property type="entry name" value="HCO3_transpt_euk"/>
</dbReference>
<feature type="transmembrane region" description="Helical" evidence="9">
    <location>
        <begin position="800"/>
        <end position="821"/>
    </location>
</feature>
<feature type="transmembrane region" description="Helical" evidence="9">
    <location>
        <begin position="446"/>
        <end position="469"/>
    </location>
</feature>
<feature type="transmembrane region" description="Helical" evidence="9">
    <location>
        <begin position="639"/>
        <end position="663"/>
    </location>
</feature>
<organism evidence="11 12">
    <name type="scientific">Cyanidioschyzon merolae (strain NIES-3377 / 10D)</name>
    <name type="common">Unicellular red alga</name>
    <dbReference type="NCBI Taxonomy" id="280699"/>
    <lineage>
        <taxon>Eukaryota</taxon>
        <taxon>Rhodophyta</taxon>
        <taxon>Bangiophyceae</taxon>
        <taxon>Cyanidiales</taxon>
        <taxon>Cyanidiaceae</taxon>
        <taxon>Cyanidioschyzon</taxon>
    </lineage>
</organism>
<dbReference type="Gene3D" id="1.10.287.570">
    <property type="entry name" value="Helical hairpin bin"/>
    <property type="match status" value="1"/>
</dbReference>
<feature type="transmembrane region" description="Helical" evidence="9">
    <location>
        <begin position="598"/>
        <end position="618"/>
    </location>
</feature>
<dbReference type="Gramene" id="CMT006CT">
    <property type="protein sequence ID" value="CMT006CT"/>
    <property type="gene ID" value="CMT006C"/>
</dbReference>
<evidence type="ECO:0000259" key="10">
    <source>
        <dbReference type="Pfam" id="PF00955"/>
    </source>
</evidence>
<feature type="transmembrane region" description="Helical" evidence="9">
    <location>
        <begin position="512"/>
        <end position="533"/>
    </location>
</feature>
<evidence type="ECO:0000256" key="4">
    <source>
        <dbReference type="ARBA" id="ARBA00022475"/>
    </source>
</evidence>
<evidence type="ECO:0000256" key="2">
    <source>
        <dbReference type="ARBA" id="ARBA00010993"/>
    </source>
</evidence>
<evidence type="ECO:0000313" key="12">
    <source>
        <dbReference type="Proteomes" id="UP000007014"/>
    </source>
</evidence>
<sequence>MSSADQPPTQSQEQNWSQVSSTVVEVAHTVDVHVQPVCFVDLSEEIHAFAQLEKFAKCESSEVIIDLNVRNTHQAVGALVRCLEERGKLPAHSGDLLRRQLLGAEPPSLFQLAQQGLHMSSGGDVLGHASGYWTHSIQGPSFIIGYTETPLLLSDEEAVAVARLAHPLNAGALNNSLTRFLVLVLTLAHDTPQVRRASEMARVFASLFADEVFYDEAVEASDRASFLEAIHRFLERQRDAAREREALHRSVRLATAATVTFFDDDNHVDGDGVAEYLGGTDGGTLSGCRTKDVTINDNFGIMNARLDRYFKAQGYSNLDTVPRWKYWLALFFRFPGALMAADLRRRLPHYRSDWTAEWNKIHALGKYFFASIFLIFTVTLPAIVFGVIASRTTHGEIGVIECLFAQGVLGIGFAFFSAQPLMVNMVTGPTIVYIQVLYRWSQRLGFAFLPFFGWTGIWMGIFVMSYAIMNTSTLIPYLGRFTDEIFQTFIGIIFIQYWFTEFVRVTHTGYEQVLLFLVLSLGTLLLALLLVSVRGSFLLRPILRSILGDIGPALSVFIWTGLSYAFDPIDVPRLQIPGSVGYSTTTGRPWIVPLGSLSVGYVFLAIVPGWLLSLIVYIDQQVCTYIVERPENRLRKGTGYSWNLFVTGALAVLASILGIPWMYAGLPHSLLHVYALAEIEDIELMGRRWIRVLRAREVRIAALSAYLFALLIILAKPALDQLPIYVLYGFILYMGAASFLNNPLWDRFVLLFTQPTKYPPTHYVRRVPMSHLHLYTSVQVILTVVLFFVAVNFYRGATLFNTGLIFPLVLFLFVPFKWMVLYRWFPRRELRVLENQL</sequence>
<feature type="transmembrane region" description="Helical" evidence="9">
    <location>
        <begin position="722"/>
        <end position="740"/>
    </location>
</feature>